<evidence type="ECO:0000256" key="4">
    <source>
        <dbReference type="ARBA" id="ARBA00010804"/>
    </source>
</evidence>
<keyword evidence="9" id="KW-0677">Repeat</keyword>
<evidence type="ECO:0000256" key="1">
    <source>
        <dbReference type="ARBA" id="ARBA00001917"/>
    </source>
</evidence>
<evidence type="ECO:0000259" key="19">
    <source>
        <dbReference type="PROSITE" id="PS51379"/>
    </source>
</evidence>
<dbReference type="Pfam" id="PF14697">
    <property type="entry name" value="Fer4_21"/>
    <property type="match status" value="1"/>
</dbReference>
<dbReference type="GO" id="GO:0050661">
    <property type="term" value="F:NADP binding"/>
    <property type="evidence" value="ECO:0007669"/>
    <property type="project" value="TreeGrafter"/>
</dbReference>
<dbReference type="FunFam" id="3.20.20.70:FF:000027">
    <property type="entry name" value="Dihydropyrimidine dehydrogenase [NADP(+)]"/>
    <property type="match status" value="1"/>
</dbReference>
<comment type="pathway">
    <text evidence="3 17">Amino-acid biosynthesis; beta-alanine biosynthesis.</text>
</comment>
<evidence type="ECO:0000256" key="5">
    <source>
        <dbReference type="ARBA" id="ARBA00022485"/>
    </source>
</evidence>
<evidence type="ECO:0000256" key="2">
    <source>
        <dbReference type="ARBA" id="ARBA00001974"/>
    </source>
</evidence>
<dbReference type="InterPro" id="IPR023753">
    <property type="entry name" value="FAD/NAD-binding_dom"/>
</dbReference>
<dbReference type="InterPro" id="IPR009051">
    <property type="entry name" value="Helical_ferredxn"/>
</dbReference>
<dbReference type="SUPFAM" id="SSF46548">
    <property type="entry name" value="alpha-helical ferredoxin"/>
    <property type="match status" value="1"/>
</dbReference>
<feature type="transmembrane region" description="Helical" evidence="18">
    <location>
        <begin position="75"/>
        <end position="98"/>
    </location>
</feature>
<dbReference type="GO" id="GO:0002058">
    <property type="term" value="F:uracil binding"/>
    <property type="evidence" value="ECO:0007669"/>
    <property type="project" value="TreeGrafter"/>
</dbReference>
<dbReference type="EMBL" id="OE002052">
    <property type="protein sequence ID" value="CAD7458052.1"/>
    <property type="molecule type" value="Genomic_DNA"/>
</dbReference>
<dbReference type="FunFam" id="3.50.50.60:FF:000061">
    <property type="entry name" value="Dihydropyrimidine dehydrogenase [NADP(+)]"/>
    <property type="match status" value="1"/>
</dbReference>
<name>A0A7R9IGX3_9NEOP</name>
<evidence type="ECO:0000256" key="10">
    <source>
        <dbReference type="ARBA" id="ARBA00022741"/>
    </source>
</evidence>
<dbReference type="PANTHER" id="PTHR43073:SF2">
    <property type="entry name" value="DIHYDROPYRIMIDINE DEHYDROGENASE [NADP(+)]"/>
    <property type="match status" value="1"/>
</dbReference>
<dbReference type="Gene3D" id="3.30.70.20">
    <property type="match status" value="1"/>
</dbReference>
<keyword evidence="15" id="KW-0411">Iron-sulfur</keyword>
<feature type="domain" description="4Fe-4S ferredoxin-type" evidence="19">
    <location>
        <begin position="1073"/>
        <end position="1105"/>
    </location>
</feature>
<dbReference type="GO" id="GO:0019483">
    <property type="term" value="P:beta-alanine biosynthetic process"/>
    <property type="evidence" value="ECO:0007669"/>
    <property type="project" value="UniProtKB-UniPathway"/>
</dbReference>
<dbReference type="InterPro" id="IPR028261">
    <property type="entry name" value="DPD_II"/>
</dbReference>
<evidence type="ECO:0000256" key="16">
    <source>
        <dbReference type="ARBA" id="ARBA00052371"/>
    </source>
</evidence>
<keyword evidence="6 17" id="KW-0285">Flavoprotein</keyword>
<evidence type="ECO:0000256" key="7">
    <source>
        <dbReference type="ARBA" id="ARBA00022643"/>
    </source>
</evidence>
<reference evidence="20" key="1">
    <citation type="submission" date="2020-11" db="EMBL/GenBank/DDBJ databases">
        <authorList>
            <person name="Tran Van P."/>
        </authorList>
    </citation>
    <scope>NUCLEOTIDE SEQUENCE</scope>
</reference>
<dbReference type="SUPFAM" id="SSF51395">
    <property type="entry name" value="FMN-linked oxidoreductases"/>
    <property type="match status" value="1"/>
</dbReference>
<feature type="domain" description="4Fe-4S ferredoxin-type" evidence="19">
    <location>
        <begin position="1106"/>
        <end position="1136"/>
    </location>
</feature>
<dbReference type="PROSITE" id="PS51379">
    <property type="entry name" value="4FE4S_FER_2"/>
    <property type="match status" value="2"/>
</dbReference>
<dbReference type="GO" id="GO:0046872">
    <property type="term" value="F:metal ion binding"/>
    <property type="evidence" value="ECO:0007669"/>
    <property type="project" value="UniProtKB-KW"/>
</dbReference>
<dbReference type="Gene3D" id="3.20.20.70">
    <property type="entry name" value="Aldolase class I"/>
    <property type="match status" value="1"/>
</dbReference>
<keyword evidence="7 17" id="KW-0288">FMN</keyword>
<dbReference type="GO" id="GO:0017113">
    <property type="term" value="F:dihydropyrimidine dehydrogenase (NADP+) activity"/>
    <property type="evidence" value="ECO:0007669"/>
    <property type="project" value="UniProtKB-EC"/>
</dbReference>
<dbReference type="CDD" id="cd02940">
    <property type="entry name" value="DHPD_FMN"/>
    <property type="match status" value="1"/>
</dbReference>
<evidence type="ECO:0000256" key="6">
    <source>
        <dbReference type="ARBA" id="ARBA00022630"/>
    </source>
</evidence>
<keyword evidence="18" id="KW-0812">Transmembrane</keyword>
<protein>
    <recommendedName>
        <fullName evidence="17">Dihydropyrimidine dehydrogenase [NADP(+)]</fullName>
        <shortName evidence="17">DHPDHase</shortName>
        <shortName evidence="17">DPD</shortName>
        <ecNumber evidence="17">1.3.1.2</ecNumber>
    </recommendedName>
    <alternativeName>
        <fullName evidence="17">Dihydrothymine dehydrogenase</fullName>
    </alternativeName>
    <alternativeName>
        <fullName evidence="17">Dihydrouracil dehydrogenase</fullName>
    </alternativeName>
</protein>
<dbReference type="InterPro" id="IPR013785">
    <property type="entry name" value="Aldolase_TIM"/>
</dbReference>
<evidence type="ECO:0000256" key="12">
    <source>
        <dbReference type="ARBA" id="ARBA00022857"/>
    </source>
</evidence>
<organism evidence="20">
    <name type="scientific">Timema tahoe</name>
    <dbReference type="NCBI Taxonomy" id="61484"/>
    <lineage>
        <taxon>Eukaryota</taxon>
        <taxon>Metazoa</taxon>
        <taxon>Ecdysozoa</taxon>
        <taxon>Arthropoda</taxon>
        <taxon>Hexapoda</taxon>
        <taxon>Insecta</taxon>
        <taxon>Pterygota</taxon>
        <taxon>Neoptera</taxon>
        <taxon>Polyneoptera</taxon>
        <taxon>Phasmatodea</taxon>
        <taxon>Timematodea</taxon>
        <taxon>Timematoidea</taxon>
        <taxon>Timematidae</taxon>
        <taxon>Timema</taxon>
    </lineage>
</organism>
<comment type="similarity">
    <text evidence="4 17">Belongs to the dihydropyrimidine dehydrogenase family.</text>
</comment>
<dbReference type="InterPro" id="IPR017900">
    <property type="entry name" value="4Fe4S_Fe_S_CS"/>
</dbReference>
<gene>
    <name evidence="20" type="ORF">TTEB3V08_LOCUS6039</name>
</gene>
<dbReference type="PANTHER" id="PTHR43073">
    <property type="entry name" value="DIHYDROPYRIMIDINE DEHYDROGENASE [NADP(+)]"/>
    <property type="match status" value="1"/>
</dbReference>
<dbReference type="PROSITE" id="PS00198">
    <property type="entry name" value="4FE4S_FER_1"/>
    <property type="match status" value="1"/>
</dbReference>
<dbReference type="InterPro" id="IPR005720">
    <property type="entry name" value="Dihydroorotate_DH_cat"/>
</dbReference>
<dbReference type="UniPathway" id="UPA00131"/>
<dbReference type="AlphaFoldDB" id="A0A7R9IGX3"/>
<dbReference type="Pfam" id="PF07992">
    <property type="entry name" value="Pyr_redox_2"/>
    <property type="match status" value="1"/>
</dbReference>
<dbReference type="Pfam" id="PF14691">
    <property type="entry name" value="Fer4_20"/>
    <property type="match status" value="1"/>
</dbReference>
<comment type="function">
    <text evidence="17">Involved in pyrimidine base degradation. Catalyzes the reduction of uracil and thymine.</text>
</comment>
<keyword evidence="11 17" id="KW-0274">FAD</keyword>
<evidence type="ECO:0000256" key="13">
    <source>
        <dbReference type="ARBA" id="ARBA00023002"/>
    </source>
</evidence>
<evidence type="ECO:0000256" key="11">
    <source>
        <dbReference type="ARBA" id="ARBA00022827"/>
    </source>
</evidence>
<keyword evidence="14 17" id="KW-0408">Iron</keyword>
<keyword evidence="18" id="KW-1133">Transmembrane helix</keyword>
<evidence type="ECO:0000256" key="14">
    <source>
        <dbReference type="ARBA" id="ARBA00023004"/>
    </source>
</evidence>
<keyword evidence="18" id="KW-0472">Membrane</keyword>
<dbReference type="SUPFAM" id="SSF51971">
    <property type="entry name" value="Nucleotide-binding domain"/>
    <property type="match status" value="1"/>
</dbReference>
<keyword evidence="8" id="KW-0479">Metal-binding</keyword>
<comment type="cofactor">
    <cofactor evidence="2 17">
        <name>FAD</name>
        <dbReference type="ChEBI" id="CHEBI:57692"/>
    </cofactor>
</comment>
<dbReference type="Gene3D" id="3.50.50.60">
    <property type="entry name" value="FAD/NAD(P)-binding domain"/>
    <property type="match status" value="2"/>
</dbReference>
<dbReference type="InterPro" id="IPR017896">
    <property type="entry name" value="4Fe4S_Fe-S-bd"/>
</dbReference>
<dbReference type="EC" id="1.3.1.2" evidence="17"/>
<evidence type="ECO:0000256" key="8">
    <source>
        <dbReference type="ARBA" id="ARBA00022723"/>
    </source>
</evidence>
<dbReference type="SUPFAM" id="SSF54862">
    <property type="entry name" value="4Fe-4S ferredoxins"/>
    <property type="match status" value="1"/>
</dbReference>
<comment type="catalytic activity">
    <reaction evidence="16 17">
        <text>5,6-dihydrouracil + NADP(+) = uracil + NADPH + H(+)</text>
        <dbReference type="Rhea" id="RHEA:18093"/>
        <dbReference type="ChEBI" id="CHEBI:15378"/>
        <dbReference type="ChEBI" id="CHEBI:15901"/>
        <dbReference type="ChEBI" id="CHEBI:17568"/>
        <dbReference type="ChEBI" id="CHEBI:57783"/>
        <dbReference type="ChEBI" id="CHEBI:58349"/>
        <dbReference type="EC" id="1.3.1.2"/>
    </reaction>
</comment>
<dbReference type="Pfam" id="PF01180">
    <property type="entry name" value="DHO_dh"/>
    <property type="match status" value="1"/>
</dbReference>
<dbReference type="InterPro" id="IPR036188">
    <property type="entry name" value="FAD/NAD-bd_sf"/>
</dbReference>
<evidence type="ECO:0000313" key="20">
    <source>
        <dbReference type="EMBL" id="CAD7458052.1"/>
    </source>
</evidence>
<evidence type="ECO:0000256" key="9">
    <source>
        <dbReference type="ARBA" id="ARBA00022737"/>
    </source>
</evidence>
<comment type="cofactor">
    <cofactor evidence="17">
        <name>[4Fe-4S] cluster</name>
        <dbReference type="ChEBI" id="CHEBI:49883"/>
    </cofactor>
    <text evidence="17">Binds 4 [4Fe-4S] clusters. Contains approximately 16 iron atoms per subunit.</text>
</comment>
<dbReference type="GO" id="GO:0051539">
    <property type="term" value="F:4 iron, 4 sulfur cluster binding"/>
    <property type="evidence" value="ECO:0007669"/>
    <property type="project" value="UniProtKB-KW"/>
</dbReference>
<keyword evidence="13 17" id="KW-0560">Oxidoreductase</keyword>
<dbReference type="FunFam" id="1.10.1060.10:FF:000007">
    <property type="entry name" value="Dihydropyrimidine dehydrogenase [NADP(+)]"/>
    <property type="match status" value="1"/>
</dbReference>
<sequence length="1139" mass="124807">MSTDDKDETFYNANKHIVRNVARPKEESDAVPKSYLDERLRSGFYTVYLQGYPYNTGSLCFISSGTPEYEFRTTWYASFSIVVVLALGLMVIFSIMVLSQSNTFLVHVILATFTEPHISKTILVAKEAVPVIRCIVFSALLSSTEKVPATGVQLCTYNILSLNPRINPFASVVPTTATKENKLHWKRNINTRCDICLPLENNFDDVKHTSLSERGALREAARCLKCADAPCQKSCPTQLDIKSFITSIANKNYYGAAKAILSDNPLGLTCGMVCPTSDLCVGGCNLAAVEEGPINIGGLQHFAVEVFKKMRIPQIRPPHIKPIEYPFKLALIGCGPASLSCATFLARLGYLDITIFEKENFIGGLSSSEIPQYRLPYEVVDFEVELVKDLGVKIVKGRALSKNDLTIQGLKVDGYHAIFVGIGLPEAKINSEFKGLNEKMGFYTSKSFLPAVSKASKAGMCKCKSQLPVLHGNVIVLGAGDTAFDCATSALRCGAKKVFVVFRKGFRNIRAVPEEVDLAREEKCEFIPFMSPKKVITKDNKITAVEFCRTEQNENNEWLEDDDQTIKLKASFLISAFGSGLFSEDVKAALSPIKMNQWGLPEVDPITMQSSEIGVFCGGDLAGTSDTTVESVNDGKTAAWYIHKYLQEQLGLSVPAEPQLPKFYTPIDEVDISVEICGMKFPNPFGLASAPPATSGDMIHRAFEAGWGYVVTKTFVLDKDMITNVSPRIVRGTSSNNYGPGQTAFLNIELISEKCQDYWCNVITKLKEDFPDRIVIASIMCTYNQADWEELSQASEKAGADAVELNLSCPHGMKEKGLGLACGQNTEMVYNISKWVKKAVKIPVFIKLTPNITDITSIAEAAHKGGADGVSAINTVQGLMEVKANSIPWPAVGKQKSTTYGGMSGNATRPVGLYAVSAIAKKIKDFPILGIGGIDSADTSLQFLQCGASAVQIGSAIQNQDFTLIEDYVTGLKALLYLESVKELANWDGLSPPIIKHQKGKPKLPHFGNYQELREEKISAIKMQSNLLAESQSPSPVRPCYQPNKPVLKVKDIVGRSLSKIGPYSNLDNKEQVVALIDDDMCINCGKCYMTCNDSGYQAITFDPETHMPFVKDDCTGCTLCLSVCPIAECIKFFIINMY</sequence>
<evidence type="ECO:0000256" key="15">
    <source>
        <dbReference type="ARBA" id="ARBA00023014"/>
    </source>
</evidence>
<keyword evidence="5 17" id="KW-0004">4Fe-4S</keyword>
<evidence type="ECO:0000256" key="17">
    <source>
        <dbReference type="RuleBase" id="RU364041"/>
    </source>
</evidence>
<keyword evidence="12 17" id="KW-0521">NADP</keyword>
<proteinExistence type="inferred from homology"/>
<dbReference type="Gene3D" id="1.10.1060.10">
    <property type="entry name" value="Alpha-helical ferredoxin"/>
    <property type="match status" value="1"/>
</dbReference>
<evidence type="ECO:0000256" key="3">
    <source>
        <dbReference type="ARBA" id="ARBA00004668"/>
    </source>
</evidence>
<comment type="cofactor">
    <cofactor evidence="1 17">
        <name>FMN</name>
        <dbReference type="ChEBI" id="CHEBI:58210"/>
    </cofactor>
</comment>
<dbReference type="FunFam" id="3.30.70.20:FF:000023">
    <property type="entry name" value="Dihydropyrimidine dehydrogenase [NADP(+)]"/>
    <property type="match status" value="1"/>
</dbReference>
<dbReference type="GO" id="GO:0006210">
    <property type="term" value="P:thymine catabolic process"/>
    <property type="evidence" value="ECO:0007669"/>
    <property type="project" value="TreeGrafter"/>
</dbReference>
<evidence type="ECO:0000256" key="18">
    <source>
        <dbReference type="SAM" id="Phobius"/>
    </source>
</evidence>
<keyword evidence="10" id="KW-0547">Nucleotide-binding</keyword>
<dbReference type="GO" id="GO:0005829">
    <property type="term" value="C:cytosol"/>
    <property type="evidence" value="ECO:0007669"/>
    <property type="project" value="TreeGrafter"/>
</dbReference>
<accession>A0A7R9IGX3</accession>
<dbReference type="PRINTS" id="PR00419">
    <property type="entry name" value="ADXRDTASE"/>
</dbReference>
<dbReference type="GO" id="GO:0006212">
    <property type="term" value="P:uracil catabolic process"/>
    <property type="evidence" value="ECO:0007669"/>
    <property type="project" value="TreeGrafter"/>
</dbReference>